<keyword evidence="2" id="KW-1185">Reference proteome</keyword>
<protein>
    <submittedName>
        <fullName evidence="1">Uncharacterized protein</fullName>
    </submittedName>
</protein>
<evidence type="ECO:0000313" key="1">
    <source>
        <dbReference type="EMBL" id="KAK7083549.1"/>
    </source>
</evidence>
<dbReference type="EMBL" id="JAXCGZ010002828">
    <property type="protein sequence ID" value="KAK7083549.1"/>
    <property type="molecule type" value="Genomic_DNA"/>
</dbReference>
<proteinExistence type="predicted"/>
<name>A0AAN8XPZ5_HALRR</name>
<dbReference type="Proteomes" id="UP001381693">
    <property type="component" value="Unassembled WGS sequence"/>
</dbReference>
<evidence type="ECO:0000313" key="2">
    <source>
        <dbReference type="Proteomes" id="UP001381693"/>
    </source>
</evidence>
<sequence length="86" mass="9509">MCPEAAEDGASIIHGNAMAFVSGAEMKLQVLFEAWENHTPGTSLRDLMNSLKTNLNEVTKLRMPSKCAQIPEIDDILTKELQNHVN</sequence>
<comment type="caution">
    <text evidence="1">The sequence shown here is derived from an EMBL/GenBank/DDBJ whole genome shotgun (WGS) entry which is preliminary data.</text>
</comment>
<accession>A0AAN8XPZ5</accession>
<dbReference type="AlphaFoldDB" id="A0AAN8XPZ5"/>
<reference evidence="1 2" key="1">
    <citation type="submission" date="2023-11" db="EMBL/GenBank/DDBJ databases">
        <title>Halocaridina rubra genome assembly.</title>
        <authorList>
            <person name="Smith C."/>
        </authorList>
    </citation>
    <scope>NUCLEOTIDE SEQUENCE [LARGE SCALE GENOMIC DNA]</scope>
    <source>
        <strain evidence="1">EP-1</strain>
        <tissue evidence="1">Whole</tissue>
    </source>
</reference>
<organism evidence="1 2">
    <name type="scientific">Halocaridina rubra</name>
    <name type="common">Hawaiian red shrimp</name>
    <dbReference type="NCBI Taxonomy" id="373956"/>
    <lineage>
        <taxon>Eukaryota</taxon>
        <taxon>Metazoa</taxon>
        <taxon>Ecdysozoa</taxon>
        <taxon>Arthropoda</taxon>
        <taxon>Crustacea</taxon>
        <taxon>Multicrustacea</taxon>
        <taxon>Malacostraca</taxon>
        <taxon>Eumalacostraca</taxon>
        <taxon>Eucarida</taxon>
        <taxon>Decapoda</taxon>
        <taxon>Pleocyemata</taxon>
        <taxon>Caridea</taxon>
        <taxon>Atyoidea</taxon>
        <taxon>Atyidae</taxon>
        <taxon>Halocaridina</taxon>
    </lineage>
</organism>
<gene>
    <name evidence="1" type="ORF">SK128_024388</name>
</gene>